<dbReference type="PANTHER" id="PTHR47186:SF57">
    <property type="entry name" value="OS02G0478300 PROTEIN"/>
    <property type="match status" value="1"/>
</dbReference>
<feature type="domain" description="Disease resistance R13L4/SHOC-2-like LRR" evidence="3">
    <location>
        <begin position="105"/>
        <end position="414"/>
    </location>
</feature>
<evidence type="ECO:0000256" key="2">
    <source>
        <dbReference type="ARBA" id="ARBA00022821"/>
    </source>
</evidence>
<reference evidence="4 5" key="1">
    <citation type="journal article" date="2020" name="Nat. Commun.">
        <title>Genome of Tripterygium wilfordii and identification of cytochrome P450 involved in triptolide biosynthesis.</title>
        <authorList>
            <person name="Tu L."/>
            <person name="Su P."/>
            <person name="Zhang Z."/>
            <person name="Gao L."/>
            <person name="Wang J."/>
            <person name="Hu T."/>
            <person name="Zhou J."/>
            <person name="Zhang Y."/>
            <person name="Zhao Y."/>
            <person name="Liu Y."/>
            <person name="Song Y."/>
            <person name="Tong Y."/>
            <person name="Lu Y."/>
            <person name="Yang J."/>
            <person name="Xu C."/>
            <person name="Jia M."/>
            <person name="Peters R.J."/>
            <person name="Huang L."/>
            <person name="Gao W."/>
        </authorList>
    </citation>
    <scope>NUCLEOTIDE SEQUENCE [LARGE SCALE GENOMIC DNA]</scope>
    <source>
        <strain evidence="5">cv. XIE 37</strain>
        <tissue evidence="4">Leaf</tissue>
    </source>
</reference>
<dbReference type="Proteomes" id="UP000593562">
    <property type="component" value="Unassembled WGS sequence"/>
</dbReference>
<dbReference type="Gene3D" id="3.80.10.10">
    <property type="entry name" value="Ribonuclease Inhibitor"/>
    <property type="match status" value="2"/>
</dbReference>
<dbReference type="InterPro" id="IPR042197">
    <property type="entry name" value="Apaf_helical"/>
</dbReference>
<dbReference type="InterPro" id="IPR055414">
    <property type="entry name" value="LRR_R13L4/SHOC2-like"/>
</dbReference>
<organism evidence="4 5">
    <name type="scientific">Tripterygium wilfordii</name>
    <name type="common">Thunder God vine</name>
    <dbReference type="NCBI Taxonomy" id="458696"/>
    <lineage>
        <taxon>Eukaryota</taxon>
        <taxon>Viridiplantae</taxon>
        <taxon>Streptophyta</taxon>
        <taxon>Embryophyta</taxon>
        <taxon>Tracheophyta</taxon>
        <taxon>Spermatophyta</taxon>
        <taxon>Magnoliopsida</taxon>
        <taxon>eudicotyledons</taxon>
        <taxon>Gunneridae</taxon>
        <taxon>Pentapetalae</taxon>
        <taxon>rosids</taxon>
        <taxon>fabids</taxon>
        <taxon>Celastrales</taxon>
        <taxon>Celastraceae</taxon>
        <taxon>Tripterygium</taxon>
    </lineage>
</organism>
<dbReference type="AlphaFoldDB" id="A0A7J7CMI2"/>
<dbReference type="EMBL" id="JAAARO010000015">
    <property type="protein sequence ID" value="KAF5735241.1"/>
    <property type="molecule type" value="Genomic_DNA"/>
</dbReference>
<proteinExistence type="predicted"/>
<name>A0A7J7CMI2_TRIWF</name>
<evidence type="ECO:0000256" key="1">
    <source>
        <dbReference type="ARBA" id="ARBA00022737"/>
    </source>
</evidence>
<keyword evidence="1" id="KW-0677">Repeat</keyword>
<sequence length="494" mass="56393">MLTTRIMDVAEFCKFHSLVHVHEVQSLPRDKALELLCNKAFQFEDHQQCPPELTELATYIVEKCEGLPLAIVAIGGVLSSKGKDISQWQNLCNILREELESNPQLVVVAKFKLVKMIDLEGAPLHSLPEEFGHLFNLRYLCLKNTKLKELPKSFAGLQNLETLDLRQSQVREISFELNRLQKLRHLRIFNEDYSVDFSMASLRGFKIHGGYGSLQDLQTLNYLEADHGVNLLIDLRKLTNLKKLGVTKLTRENGKDLCIAVEKMKQLEYLNVCSTSVDDVLDLQFISSPPQSLWHLTLRGPLQKLPDWIRALQNLTTIVLDWSGLADDSLRVLEDLLNLSSLCLRQAYDGQDLHFKEGGFQKLKLLKLLELKELKMVMICKGALPLLENLHIGCSQLMEVPSGIQYLRMLENLELYDMPKELIETLLPHCGKNNWMIAHVPVIWVNIKLQGRLHDSYTLQSLKMSEIATTTMPRMRRGRLGFGQWPNGSKYGGN</sequence>
<evidence type="ECO:0000259" key="3">
    <source>
        <dbReference type="Pfam" id="PF23598"/>
    </source>
</evidence>
<dbReference type="Gene3D" id="1.10.8.430">
    <property type="entry name" value="Helical domain of apoptotic protease-activating factors"/>
    <property type="match status" value="1"/>
</dbReference>
<comment type="caution">
    <text evidence="4">The sequence shown here is derived from an EMBL/GenBank/DDBJ whole genome shotgun (WGS) entry which is preliminary data.</text>
</comment>
<keyword evidence="2" id="KW-0611">Plant defense</keyword>
<evidence type="ECO:0000313" key="5">
    <source>
        <dbReference type="Proteomes" id="UP000593562"/>
    </source>
</evidence>
<accession>A0A7J7CMI2</accession>
<keyword evidence="5" id="KW-1185">Reference proteome</keyword>
<dbReference type="InterPro" id="IPR027417">
    <property type="entry name" value="P-loop_NTPase"/>
</dbReference>
<dbReference type="Pfam" id="PF23598">
    <property type="entry name" value="LRR_14"/>
    <property type="match status" value="1"/>
</dbReference>
<evidence type="ECO:0000313" key="4">
    <source>
        <dbReference type="EMBL" id="KAF5735241.1"/>
    </source>
</evidence>
<dbReference type="SUPFAM" id="SSF52540">
    <property type="entry name" value="P-loop containing nucleoside triphosphate hydrolases"/>
    <property type="match status" value="1"/>
</dbReference>
<dbReference type="InParanoid" id="A0A7J7CMI2"/>
<dbReference type="SUPFAM" id="SSF52058">
    <property type="entry name" value="L domain-like"/>
    <property type="match status" value="1"/>
</dbReference>
<gene>
    <name evidence="4" type="ORF">HS088_TW15G00742</name>
</gene>
<dbReference type="GO" id="GO:0043531">
    <property type="term" value="F:ADP binding"/>
    <property type="evidence" value="ECO:0007669"/>
    <property type="project" value="InterPro"/>
</dbReference>
<dbReference type="GO" id="GO:0006952">
    <property type="term" value="P:defense response"/>
    <property type="evidence" value="ECO:0007669"/>
    <property type="project" value="UniProtKB-KW"/>
</dbReference>
<protein>
    <submittedName>
        <fullName evidence="4">Putative Disease resistance protein RPM1</fullName>
    </submittedName>
</protein>
<dbReference type="InterPro" id="IPR032675">
    <property type="entry name" value="LRR_dom_sf"/>
</dbReference>
<dbReference type="PANTHER" id="PTHR47186">
    <property type="entry name" value="LEUCINE-RICH REPEAT-CONTAINING PROTEIN 57"/>
    <property type="match status" value="1"/>
</dbReference>